<proteinExistence type="predicted"/>
<evidence type="ECO:0000259" key="5">
    <source>
        <dbReference type="PROSITE" id="PS50937"/>
    </source>
</evidence>
<evidence type="ECO:0000256" key="1">
    <source>
        <dbReference type="ARBA" id="ARBA00022491"/>
    </source>
</evidence>
<feature type="domain" description="HTH merR-type" evidence="5">
    <location>
        <begin position="4"/>
        <end position="73"/>
    </location>
</feature>
<keyword evidence="4" id="KW-0804">Transcription</keyword>
<dbReference type="PROSITE" id="PS50937">
    <property type="entry name" value="HTH_MERR_2"/>
    <property type="match status" value="1"/>
</dbReference>
<evidence type="ECO:0000313" key="6">
    <source>
        <dbReference type="EMBL" id="SEP25218.1"/>
    </source>
</evidence>
<dbReference type="Proteomes" id="UP000198847">
    <property type="component" value="Unassembled WGS sequence"/>
</dbReference>
<sequence>MNEKWSIGEVAKLFDVSTDTLRYYEKADLLPVHKQHHNGYRYYSYEEIVLLMDILFFRNMEIPVKEIKQMITQMDIGDIKHILNRNQSVVESRIQELLKLKQSINQAANQYKLCEAWLGKYAFVAAPGFSYKLVSGQTEDLVDMLRKYRKEDWLADRVQYTLFVSQEALLRQPAFCSAQIGISVEAANLDVLTAAEQQELAAFPAGEYLYTVLGTNYEEPRHAGLEQTLRHLQATGRKAGGPLIGRYIASVHRDGLDYYEVWLPTDKT</sequence>
<keyword evidence="2" id="KW-0805">Transcription regulation</keyword>
<dbReference type="OrthoDB" id="9811174at2"/>
<keyword evidence="3 6" id="KW-0238">DNA-binding</keyword>
<dbReference type="SUPFAM" id="SSF46955">
    <property type="entry name" value="Putative DNA-binding domain"/>
    <property type="match status" value="1"/>
</dbReference>
<dbReference type="AlphaFoldDB" id="A0A1H8WDJ9"/>
<name>A0A1H8WDJ9_9FIRM</name>
<dbReference type="EMBL" id="FODY01000015">
    <property type="protein sequence ID" value="SEP25218.1"/>
    <property type="molecule type" value="Genomic_DNA"/>
</dbReference>
<dbReference type="GO" id="GO:0003700">
    <property type="term" value="F:DNA-binding transcription factor activity"/>
    <property type="evidence" value="ECO:0007669"/>
    <property type="project" value="InterPro"/>
</dbReference>
<dbReference type="InterPro" id="IPR047057">
    <property type="entry name" value="MerR_fam"/>
</dbReference>
<organism evidence="6 7">
    <name type="scientific">Propionispora vibrioides</name>
    <dbReference type="NCBI Taxonomy" id="112903"/>
    <lineage>
        <taxon>Bacteria</taxon>
        <taxon>Bacillati</taxon>
        <taxon>Bacillota</taxon>
        <taxon>Negativicutes</taxon>
        <taxon>Selenomonadales</taxon>
        <taxon>Sporomusaceae</taxon>
        <taxon>Propionispora</taxon>
    </lineage>
</organism>
<dbReference type="PANTHER" id="PTHR30204">
    <property type="entry name" value="REDOX-CYCLING DRUG-SENSING TRANSCRIPTIONAL ACTIVATOR SOXR"/>
    <property type="match status" value="1"/>
</dbReference>
<dbReference type="GO" id="GO:0003677">
    <property type="term" value="F:DNA binding"/>
    <property type="evidence" value="ECO:0007669"/>
    <property type="project" value="UniProtKB-KW"/>
</dbReference>
<dbReference type="Gene3D" id="1.10.1660.10">
    <property type="match status" value="1"/>
</dbReference>
<evidence type="ECO:0000313" key="7">
    <source>
        <dbReference type="Proteomes" id="UP000198847"/>
    </source>
</evidence>
<evidence type="ECO:0000256" key="2">
    <source>
        <dbReference type="ARBA" id="ARBA00023015"/>
    </source>
</evidence>
<evidence type="ECO:0000256" key="3">
    <source>
        <dbReference type="ARBA" id="ARBA00023125"/>
    </source>
</evidence>
<evidence type="ECO:0000256" key="4">
    <source>
        <dbReference type="ARBA" id="ARBA00023163"/>
    </source>
</evidence>
<reference evidence="6 7" key="1">
    <citation type="submission" date="2016-10" db="EMBL/GenBank/DDBJ databases">
        <authorList>
            <person name="de Groot N.N."/>
        </authorList>
    </citation>
    <scope>NUCLEOTIDE SEQUENCE [LARGE SCALE GENOMIC DNA]</scope>
    <source>
        <strain evidence="6 7">DSM 13305</strain>
    </source>
</reference>
<keyword evidence="7" id="KW-1185">Reference proteome</keyword>
<accession>A0A1H8WDJ9</accession>
<dbReference type="SMART" id="SM00422">
    <property type="entry name" value="HTH_MERR"/>
    <property type="match status" value="1"/>
</dbReference>
<dbReference type="Pfam" id="PF00376">
    <property type="entry name" value="MerR"/>
    <property type="match status" value="1"/>
</dbReference>
<dbReference type="STRING" id="112903.SAMN04490178_11540"/>
<dbReference type="InterPro" id="IPR000551">
    <property type="entry name" value="MerR-type_HTH_dom"/>
</dbReference>
<gene>
    <name evidence="6" type="ORF">SAMN04490178_11540</name>
</gene>
<dbReference type="RefSeq" id="WP_091747956.1">
    <property type="nucleotide sequence ID" value="NZ_FODY01000015.1"/>
</dbReference>
<dbReference type="InterPro" id="IPR009061">
    <property type="entry name" value="DNA-bd_dom_put_sf"/>
</dbReference>
<protein>
    <submittedName>
        <fullName evidence="6">DNA-binding transcriptional regulator, MerR family</fullName>
    </submittedName>
</protein>
<keyword evidence="1" id="KW-0678">Repressor</keyword>
<dbReference type="PANTHER" id="PTHR30204:SF69">
    <property type="entry name" value="MERR-FAMILY TRANSCRIPTIONAL REGULATOR"/>
    <property type="match status" value="1"/>
</dbReference>